<feature type="compositionally biased region" description="Low complexity" evidence="1">
    <location>
        <begin position="96"/>
        <end position="108"/>
    </location>
</feature>
<evidence type="ECO:0000313" key="5">
    <source>
        <dbReference type="Proteomes" id="UP000240259"/>
    </source>
</evidence>
<keyword evidence="5" id="KW-1185">Reference proteome</keyword>
<dbReference type="EMBL" id="PZJX01000098">
    <property type="protein sequence ID" value="PTE06160.1"/>
    <property type="molecule type" value="Genomic_DNA"/>
</dbReference>
<dbReference type="OrthoDB" id="9763697at2"/>
<organism evidence="4 5">
    <name type="scientific">Mesorhizobium helmanticense</name>
    <dbReference type="NCBI Taxonomy" id="1776423"/>
    <lineage>
        <taxon>Bacteria</taxon>
        <taxon>Pseudomonadati</taxon>
        <taxon>Pseudomonadota</taxon>
        <taxon>Alphaproteobacteria</taxon>
        <taxon>Hyphomicrobiales</taxon>
        <taxon>Phyllobacteriaceae</taxon>
        <taxon>Mesorhizobium</taxon>
    </lineage>
</organism>
<proteinExistence type="predicted"/>
<feature type="domain" description="DUF4132" evidence="2">
    <location>
        <begin position="972"/>
        <end position="1150"/>
    </location>
</feature>
<accession>A0A2T4IKK7</accession>
<sequence length="1385" mass="151619">MFKKLFGKLADSVGGAAETAGKELPSRQDLEKDAAAAARAGRDKRPTGAFGRRDAGSAKGGERGSDPSALAGIARVLGASVADGLKKSDSPWIQRPGSPAASPAGLAGNTAPREMSHLEPARTANPQPKEVAYGAAAIANVARMFGATFADALSASTAGSDPLKQPAYPAVTVEAGERVLSRLAEANAAARADPQRLTEIGPDAAWTEARQIVMAPLIAQLTQQELCAIFACLPVERQFFSHIDFTRFAAYPAQVLEKLAEFYKGWTPELVDEYMLSLWAIRRAQPYRDIFVSNRPELKRLGIHVGLVEAFVKDAMGRSTRAVLAAYCDGLRNASAIHDPAEHLKMMDRLDALLKAAPQPTAKPAQGRKLDMSPSLPAELAAGELLLRQMAEACNAVEMPRQGADVIRAAKLAIAKPMIAAMTPDGMRAIMSFLGPQQMLPTSLWVGCLTSSQQDCLDLLAEHHGGWNADLVDAYMRCIWRANQLGADHAHITSNPRLLANFGKHVSMVESHARSNFGEDTRITLERLRERLCSASKIDSSGPHMKMLARLDALLGGGEEAGTAPFQLTNITYVSLQPHPAARVSDAELLGYVEEVNRLYPGIKERFIGVAADDADALDAAVGAALHSDRLKQFHQIAFGVKPTPYRHGNVALRIRSGQAMPISLARAQKSLARAETFQRPVPDWSQDAPPRPEMLNLGGADAQWKLARHLMSASSSAPTDKWLKSVAAIGAEFGQEKVRATLRAWVGQILDHPISPKDHKDRAEYAFLTYIAGTLKAVTAAGFSQAEAAAFAHQCESTFPVRGNNDAGFAYHRKSFSRSPYPDTFSDTNSLLVKGAVWALAANPRPGDEHFFGAVAEQLLQKLYGGGIFRSLTAANACLWALGQIASRDAVVSMGRIRRSVRDNRVSNQIEKAMREAAEKAGLTVAELEEMAVPDFGLGPDGVIVEDIDGYTVELKIADGDVVFECRSPTGKPLKTVPAELKKTDAFKELREAADEIGRVLPVQKERIEQVYLQRRIWDFSVWKERYVDHPIVGATARRLIWNFDAGSGVTAAIWRDGQFLDANGEAAAEARAGATVTLWHPIEASAEAVVAWRRFVMSREVRQPFKQAHRELYLLTDAERATETYSNRFAAHILKQHQYMALAKTRGWSCRHRMWVDAPNDEPTKINMPAFGLWAEIFVEGAGGDDPEVLESGAYVYVNTDQVRFHRGAECVRLEDVPPIVFSEVMRDCDLFVGVASIGTDPNWINRGAEARRPNQWERVAAEYWNRASFIEMAEGAKLRRELVSELLPSLSIAPKCEVADKYLRVQGELRAYRIHFNSSNILMEPDDKYLCIVPSQTPEAKERFFVPFDGDRTLSIIISKALMLAADDKIKDPSILRQINGA</sequence>
<evidence type="ECO:0000313" key="4">
    <source>
        <dbReference type="EMBL" id="PTE06160.1"/>
    </source>
</evidence>
<reference evidence="4 5" key="1">
    <citation type="submission" date="2018-03" db="EMBL/GenBank/DDBJ databases">
        <title>Genome sequence of the symbiotic type strain Mesorhizobium helmanticense CSLC115NT isolated from Lotus corniculatus nodules.</title>
        <authorList>
            <person name="Sannazzaro A.I."/>
            <person name="Torres Tejerizo G.A."/>
            <person name="Dip D."/>
            <person name="Caballero M."/>
            <person name="Pistorio M."/>
            <person name="Estrella M.J."/>
        </authorList>
    </citation>
    <scope>NUCLEOTIDE SEQUENCE [LARGE SCALE GENOMIC DNA]</scope>
    <source>
        <strain evidence="4 5">CSLC115N</strain>
    </source>
</reference>
<feature type="domain" description="DUF7737" evidence="3">
    <location>
        <begin position="1279"/>
        <end position="1382"/>
    </location>
</feature>
<dbReference type="InterPro" id="IPR056639">
    <property type="entry name" value="DUF7737"/>
</dbReference>
<name>A0A2T4IKK7_9HYPH</name>
<feature type="compositionally biased region" description="Basic and acidic residues" evidence="1">
    <location>
        <begin position="20"/>
        <end position="65"/>
    </location>
</feature>
<dbReference type="RefSeq" id="WP_107653170.1">
    <property type="nucleotide sequence ID" value="NZ_PZJX01000098.1"/>
</dbReference>
<feature type="region of interest" description="Disordered" evidence="1">
    <location>
        <begin position="13"/>
        <end position="68"/>
    </location>
</feature>
<dbReference type="Pfam" id="PF24879">
    <property type="entry name" value="DUF7737"/>
    <property type="match status" value="1"/>
</dbReference>
<dbReference type="Proteomes" id="UP000240259">
    <property type="component" value="Unassembled WGS sequence"/>
</dbReference>
<dbReference type="Pfam" id="PF13569">
    <property type="entry name" value="DUF4132"/>
    <property type="match status" value="1"/>
</dbReference>
<dbReference type="InterPro" id="IPR025406">
    <property type="entry name" value="DUF4132"/>
</dbReference>
<gene>
    <name evidence="4" type="ORF">C9427_33410</name>
</gene>
<evidence type="ECO:0000259" key="3">
    <source>
        <dbReference type="Pfam" id="PF24879"/>
    </source>
</evidence>
<comment type="caution">
    <text evidence="4">The sequence shown here is derived from an EMBL/GenBank/DDBJ whole genome shotgun (WGS) entry which is preliminary data.</text>
</comment>
<protein>
    <submittedName>
        <fullName evidence="4">Uncharacterized protein</fullName>
    </submittedName>
</protein>
<evidence type="ECO:0000256" key="1">
    <source>
        <dbReference type="SAM" id="MobiDB-lite"/>
    </source>
</evidence>
<feature type="region of interest" description="Disordered" evidence="1">
    <location>
        <begin position="88"/>
        <end position="111"/>
    </location>
</feature>
<evidence type="ECO:0000259" key="2">
    <source>
        <dbReference type="Pfam" id="PF13569"/>
    </source>
</evidence>